<dbReference type="PIRSF" id="PIRSF014753">
    <property type="entry name" value="UCP014753"/>
    <property type="match status" value="1"/>
</dbReference>
<evidence type="ECO:0000313" key="4">
    <source>
        <dbReference type="EMBL" id="KAH7031496.1"/>
    </source>
</evidence>
<dbReference type="Pfam" id="PF10022">
    <property type="entry name" value="DUF2264"/>
    <property type="match status" value="1"/>
</dbReference>
<dbReference type="AlphaFoldDB" id="A0A9P8Y722"/>
<dbReference type="PANTHER" id="PTHR35339">
    <property type="entry name" value="LINALOOL DEHYDRATASE_ISOMERASE DOMAIN-CONTAINING PROTEIN"/>
    <property type="match status" value="1"/>
</dbReference>
<dbReference type="Pfam" id="PF20938">
    <property type="entry name" value="DUF2264_C"/>
    <property type="match status" value="1"/>
</dbReference>
<dbReference type="InterPro" id="IPR049237">
    <property type="entry name" value="DUF2264_C"/>
</dbReference>
<organism evidence="4 5">
    <name type="scientific">Microdochium trichocladiopsis</name>
    <dbReference type="NCBI Taxonomy" id="1682393"/>
    <lineage>
        <taxon>Eukaryota</taxon>
        <taxon>Fungi</taxon>
        <taxon>Dikarya</taxon>
        <taxon>Ascomycota</taxon>
        <taxon>Pezizomycotina</taxon>
        <taxon>Sordariomycetes</taxon>
        <taxon>Xylariomycetidae</taxon>
        <taxon>Xylariales</taxon>
        <taxon>Microdochiaceae</taxon>
        <taxon>Microdochium</taxon>
    </lineage>
</organism>
<dbReference type="InterPro" id="IPR016624">
    <property type="entry name" value="UCP014753"/>
</dbReference>
<dbReference type="InterPro" id="IPR049349">
    <property type="entry name" value="DUF2264_N"/>
</dbReference>
<comment type="caution">
    <text evidence="4">The sequence shown here is derived from an EMBL/GenBank/DDBJ whole genome shotgun (WGS) entry which is preliminary data.</text>
</comment>
<sequence>MPPLPGFSDNPLRTRSDVIRATLAFLKPLLPYFSPGKARIRIPSATGAHFDDTAAQLEGFARPLWAVGALLLGLESTTAHNPALASEIVQTIQPWILGFVAGADPTTYPTEYWGTIEGIDQRMVEAEILSFALLAAPQQIYDPLSEKQKENVRNWLRQLHDQPMPLNNWRWFRVFANLALFKVCGDPLEGPVKEHIEADLQILDGFYREDGWSGDGPWSTAAEQEAESEAMSGGPATDGQPSVKKRRDLFMGGRRHADYYSGSFAIQFSQLLFTRFAGDVWPERAEMYRAQARDFGRGFWRYFDADGAAIPFGRSLTYRFACGGFYAALALAKVADMPGSAISPGESKGFLLRHLRWWARNSENIFHVDGTFNIGWLYPNYYMAEDYNSPQSPYWALKSLIAIGLPEDDPFWTTEELPYPQLSSRCAPARPDPGNHSSGVSGIAYLPGPQQILCNHPSSNHHFMLTPGQFVPWPMKATQAKYCKFAYSSAFTFSVPTGPLIQQIAPDNCLGLSRDCGESWAVKWKCEEVCASTIRLPTEPLGAGGPDPEDVPIATVKWYPWPADRCVSVTTTLVPPTDRWPDWHVRVHRIVVHEDLETLHTVEGGFAINDRRKADGRPLSAFEGDEALSKALGHDLKPEFGALEGVFTDKERKSVLVASSAGMSGLVSHSAVVTSAASSFSSALAQLDTEVYALKPDSNTNLACQRTLIPAVDHSAGVRLPKGTELLFVQSFFAVSAGVYGRMESVGGDQGTLAPDRKAVGARWMDAPDPDAILGALARS</sequence>
<proteinExistence type="predicted"/>
<dbReference type="RefSeq" id="XP_046013176.1">
    <property type="nucleotide sequence ID" value="XM_046160994.1"/>
</dbReference>
<protein>
    <recommendedName>
        <fullName evidence="6">DUF2264 domain-containing protein</fullName>
    </recommendedName>
</protein>
<dbReference type="OrthoDB" id="6132182at2759"/>
<evidence type="ECO:0000256" key="1">
    <source>
        <dbReference type="SAM" id="MobiDB-lite"/>
    </source>
</evidence>
<evidence type="ECO:0008006" key="6">
    <source>
        <dbReference type="Google" id="ProtNLM"/>
    </source>
</evidence>
<dbReference type="Proteomes" id="UP000756346">
    <property type="component" value="Unassembled WGS sequence"/>
</dbReference>
<dbReference type="EMBL" id="JAGTJQ010000005">
    <property type="protein sequence ID" value="KAH7031496.1"/>
    <property type="molecule type" value="Genomic_DNA"/>
</dbReference>
<evidence type="ECO:0000313" key="5">
    <source>
        <dbReference type="Proteomes" id="UP000756346"/>
    </source>
</evidence>
<accession>A0A9P8Y722</accession>
<keyword evidence="5" id="KW-1185">Reference proteome</keyword>
<evidence type="ECO:0000259" key="2">
    <source>
        <dbReference type="Pfam" id="PF10022"/>
    </source>
</evidence>
<evidence type="ECO:0000259" key="3">
    <source>
        <dbReference type="Pfam" id="PF20938"/>
    </source>
</evidence>
<reference evidence="4" key="1">
    <citation type="journal article" date="2021" name="Nat. Commun.">
        <title>Genetic determinants of endophytism in the Arabidopsis root mycobiome.</title>
        <authorList>
            <person name="Mesny F."/>
            <person name="Miyauchi S."/>
            <person name="Thiergart T."/>
            <person name="Pickel B."/>
            <person name="Atanasova L."/>
            <person name="Karlsson M."/>
            <person name="Huettel B."/>
            <person name="Barry K.W."/>
            <person name="Haridas S."/>
            <person name="Chen C."/>
            <person name="Bauer D."/>
            <person name="Andreopoulos W."/>
            <person name="Pangilinan J."/>
            <person name="LaButti K."/>
            <person name="Riley R."/>
            <person name="Lipzen A."/>
            <person name="Clum A."/>
            <person name="Drula E."/>
            <person name="Henrissat B."/>
            <person name="Kohler A."/>
            <person name="Grigoriev I.V."/>
            <person name="Martin F.M."/>
            <person name="Hacquard S."/>
        </authorList>
    </citation>
    <scope>NUCLEOTIDE SEQUENCE</scope>
    <source>
        <strain evidence="4">MPI-CAGE-CH-0230</strain>
    </source>
</reference>
<gene>
    <name evidence="4" type="ORF">B0I36DRAFT_384265</name>
</gene>
<dbReference type="GeneID" id="70190540"/>
<dbReference type="PANTHER" id="PTHR35339:SF2">
    <property type="entry name" value="DUF2264 DOMAIN-CONTAINING PROTEIN-RELATED"/>
    <property type="match status" value="1"/>
</dbReference>
<feature type="domain" description="DUF2264" evidence="3">
    <location>
        <begin position="444"/>
        <end position="741"/>
    </location>
</feature>
<feature type="domain" description="DUF2264" evidence="2">
    <location>
        <begin position="14"/>
        <end position="419"/>
    </location>
</feature>
<feature type="region of interest" description="Disordered" evidence="1">
    <location>
        <begin position="214"/>
        <end position="243"/>
    </location>
</feature>
<name>A0A9P8Y722_9PEZI</name>